<accession>A0A285MY32</accession>
<organism evidence="1 2">
    <name type="scientific">Flagellimonas pacifica</name>
    <dbReference type="NCBI Taxonomy" id="1247520"/>
    <lineage>
        <taxon>Bacteria</taxon>
        <taxon>Pseudomonadati</taxon>
        <taxon>Bacteroidota</taxon>
        <taxon>Flavobacteriia</taxon>
        <taxon>Flavobacteriales</taxon>
        <taxon>Flavobacteriaceae</taxon>
        <taxon>Flagellimonas</taxon>
    </lineage>
</organism>
<gene>
    <name evidence="1" type="ORF">SAMN06265377_2532</name>
</gene>
<reference evidence="2" key="1">
    <citation type="submission" date="2017-09" db="EMBL/GenBank/DDBJ databases">
        <authorList>
            <person name="Varghese N."/>
            <person name="Submissions S."/>
        </authorList>
    </citation>
    <scope>NUCLEOTIDE SEQUENCE [LARGE SCALE GENOMIC DNA]</scope>
    <source>
        <strain evidence="2">DSM 25885</strain>
    </source>
</reference>
<proteinExistence type="predicted"/>
<dbReference type="EMBL" id="OBEH01000003">
    <property type="protein sequence ID" value="SNZ00706.1"/>
    <property type="molecule type" value="Genomic_DNA"/>
</dbReference>
<keyword evidence="2" id="KW-1185">Reference proteome</keyword>
<name>A0A285MY32_9FLAO</name>
<evidence type="ECO:0000313" key="2">
    <source>
        <dbReference type="Proteomes" id="UP000219048"/>
    </source>
</evidence>
<dbReference type="AlphaFoldDB" id="A0A285MY32"/>
<evidence type="ECO:0000313" key="1">
    <source>
        <dbReference type="EMBL" id="SNZ00706.1"/>
    </source>
</evidence>
<dbReference type="Proteomes" id="UP000219048">
    <property type="component" value="Unassembled WGS sequence"/>
</dbReference>
<sequence length="147" mass="17008">MFFDSSKDMEKIKSIFKVSVAVSLVFFFSSCDEIHECIFNINPEIHNKRLDIGVLGVEYYDVITAEVSNEVFDNDYIYDFDVYGDLPPGIFLDFDRRSIEIYGTPEEVGVYRFEVELSVESYDEYGYDGSPTCEDSTVREFTIQVVE</sequence>
<protein>
    <submittedName>
        <fullName evidence="1">Uncharacterized protein</fullName>
    </submittedName>
</protein>
<dbReference type="PROSITE" id="PS51257">
    <property type="entry name" value="PROKAR_LIPOPROTEIN"/>
    <property type="match status" value="1"/>
</dbReference>